<accession>A0A1D8ISP4</accession>
<dbReference type="SUPFAM" id="SSF51419">
    <property type="entry name" value="PLP-binding barrel"/>
    <property type="match status" value="1"/>
</dbReference>
<dbReference type="AlphaFoldDB" id="A0A1D8ISP4"/>
<dbReference type="FunFam" id="3.20.20.10:FF:000002">
    <property type="entry name" value="Alanine racemase"/>
    <property type="match status" value="1"/>
</dbReference>
<reference evidence="10" key="1">
    <citation type="submission" date="2016-09" db="EMBL/GenBank/DDBJ databases">
        <title>Acidihalobacter prosperus F5.</title>
        <authorList>
            <person name="Khaleque H.N."/>
            <person name="Ramsay J.P."/>
            <person name="Kaksonen A.H."/>
            <person name="Boxall N.J."/>
            <person name="Watkin E.L.J."/>
        </authorList>
    </citation>
    <scope>NUCLEOTIDE SEQUENCE [LARGE SCALE GENOMIC DNA]</scope>
    <source>
        <strain evidence="10">F5</strain>
    </source>
</reference>
<dbReference type="GO" id="GO:0008784">
    <property type="term" value="F:alanine racemase activity"/>
    <property type="evidence" value="ECO:0007669"/>
    <property type="project" value="UniProtKB-UniRule"/>
</dbReference>
<dbReference type="GO" id="GO:0005829">
    <property type="term" value="C:cytosol"/>
    <property type="evidence" value="ECO:0007669"/>
    <property type="project" value="TreeGrafter"/>
</dbReference>
<dbReference type="EMBL" id="CP017415">
    <property type="protein sequence ID" value="AOU99532.1"/>
    <property type="molecule type" value="Genomic_DNA"/>
</dbReference>
<dbReference type="SMART" id="SM01005">
    <property type="entry name" value="Ala_racemase_C"/>
    <property type="match status" value="1"/>
</dbReference>
<dbReference type="PRINTS" id="PR00992">
    <property type="entry name" value="ALARACEMASE"/>
</dbReference>
<dbReference type="GO" id="GO:0030170">
    <property type="term" value="F:pyridoxal phosphate binding"/>
    <property type="evidence" value="ECO:0007669"/>
    <property type="project" value="UniProtKB-UniRule"/>
</dbReference>
<dbReference type="InterPro" id="IPR001608">
    <property type="entry name" value="Ala_racemase_N"/>
</dbReference>
<dbReference type="PANTHER" id="PTHR30511:SF0">
    <property type="entry name" value="ALANINE RACEMASE, CATABOLIC-RELATED"/>
    <property type="match status" value="1"/>
</dbReference>
<name>A0A1D8ISP4_9GAMM</name>
<organism evidence="9 10">
    <name type="scientific">Acidihalobacter yilgarnensis</name>
    <dbReference type="NCBI Taxonomy" id="2819280"/>
    <lineage>
        <taxon>Bacteria</taxon>
        <taxon>Pseudomonadati</taxon>
        <taxon>Pseudomonadota</taxon>
        <taxon>Gammaproteobacteria</taxon>
        <taxon>Chromatiales</taxon>
        <taxon>Ectothiorhodospiraceae</taxon>
        <taxon>Acidihalobacter</taxon>
    </lineage>
</organism>
<dbReference type="Gene3D" id="2.40.37.10">
    <property type="entry name" value="Lyase, Ornithine Decarboxylase, Chain A, domain 1"/>
    <property type="match status" value="1"/>
</dbReference>
<sequence length="364" mass="38186">MARAAQARIDLDALRHNCRHIRSLAPNSRLLAMVKADAYGHGLLPISRALADLADGLGVACVPEGLALRAAGIAGRIVVMQGFKNDDELSAASAHALDVVIHEPCQIERLASRTFGPQGGLSVWLKIDTGMHRIGFAPHEVANVTALLAKLPMVDPNLRYLTHFACADEPGSAMTAQQIGCFVRTTQGLVGERSLCNSAGILTHSEAHADWVRPGIMLYGASPLNDTPATSLGLRPVMSLEAPLIAIHTYQAGDSIGYGGTYRCPVPLRVGIVAMGYGDGYPRHAANGTPVAIAGQPGSIVGRVSMDMLAIDLGSVDCRPGDSVTFWGGSVAADLVAAQAQTISYELFCAAGPKAHRSYSTYAA</sequence>
<dbReference type="NCBIfam" id="TIGR00492">
    <property type="entry name" value="alr"/>
    <property type="match status" value="1"/>
</dbReference>
<comment type="function">
    <text evidence="5">Catalyzes the interconversion of L-alanine and D-alanine. May also act on other amino acids.</text>
</comment>
<dbReference type="InterPro" id="IPR009006">
    <property type="entry name" value="Ala_racemase/Decarboxylase_C"/>
</dbReference>
<comment type="pathway">
    <text evidence="5">Amino-acid biosynthesis; D-alanine biosynthesis; D-alanine from L-alanine: step 1/1.</text>
</comment>
<evidence type="ECO:0000256" key="1">
    <source>
        <dbReference type="ARBA" id="ARBA00000316"/>
    </source>
</evidence>
<feature type="domain" description="Alanine racemase C-terminal" evidence="8">
    <location>
        <begin position="237"/>
        <end position="360"/>
    </location>
</feature>
<feature type="binding site" evidence="5 7">
    <location>
        <position position="306"/>
    </location>
    <ligand>
        <name>substrate</name>
    </ligand>
</feature>
<keyword evidence="3 5" id="KW-0663">Pyridoxal phosphate</keyword>
<evidence type="ECO:0000256" key="3">
    <source>
        <dbReference type="ARBA" id="ARBA00022898"/>
    </source>
</evidence>
<dbReference type="Gene3D" id="3.20.20.10">
    <property type="entry name" value="Alanine racemase"/>
    <property type="match status" value="1"/>
</dbReference>
<comment type="catalytic activity">
    <reaction evidence="1 5">
        <text>L-alanine = D-alanine</text>
        <dbReference type="Rhea" id="RHEA:20249"/>
        <dbReference type="ChEBI" id="CHEBI:57416"/>
        <dbReference type="ChEBI" id="CHEBI:57972"/>
        <dbReference type="EC" id="5.1.1.1"/>
    </reaction>
</comment>
<feature type="modified residue" description="N6-(pyridoxal phosphate)lysine" evidence="5 6">
    <location>
        <position position="35"/>
    </location>
</feature>
<dbReference type="Proteomes" id="UP000095401">
    <property type="component" value="Chromosome"/>
</dbReference>
<evidence type="ECO:0000256" key="4">
    <source>
        <dbReference type="ARBA" id="ARBA00023235"/>
    </source>
</evidence>
<dbReference type="KEGG" id="aprs:BI364_04300"/>
<dbReference type="EC" id="5.1.1.1" evidence="5"/>
<dbReference type="InterPro" id="IPR000821">
    <property type="entry name" value="Ala_racemase"/>
</dbReference>
<dbReference type="SUPFAM" id="SSF50621">
    <property type="entry name" value="Alanine racemase C-terminal domain-like"/>
    <property type="match status" value="1"/>
</dbReference>
<comment type="cofactor">
    <cofactor evidence="2 5 6">
        <name>pyridoxal 5'-phosphate</name>
        <dbReference type="ChEBI" id="CHEBI:597326"/>
    </cofactor>
</comment>
<evidence type="ECO:0000256" key="5">
    <source>
        <dbReference type="HAMAP-Rule" id="MF_01201"/>
    </source>
</evidence>
<keyword evidence="4 5" id="KW-0413">Isomerase</keyword>
<keyword evidence="10" id="KW-1185">Reference proteome</keyword>
<protein>
    <recommendedName>
        <fullName evidence="5">Alanine racemase</fullName>
        <ecNumber evidence="5">5.1.1.1</ecNumber>
    </recommendedName>
</protein>
<dbReference type="CDD" id="cd06827">
    <property type="entry name" value="PLPDE_III_AR_proteobact"/>
    <property type="match status" value="1"/>
</dbReference>
<proteinExistence type="inferred from homology"/>
<gene>
    <name evidence="9" type="ORF">BI364_04300</name>
</gene>
<evidence type="ECO:0000256" key="6">
    <source>
        <dbReference type="PIRSR" id="PIRSR600821-50"/>
    </source>
</evidence>
<dbReference type="PANTHER" id="PTHR30511">
    <property type="entry name" value="ALANINE RACEMASE"/>
    <property type="match status" value="1"/>
</dbReference>
<dbReference type="HAMAP" id="MF_01201">
    <property type="entry name" value="Ala_racemase"/>
    <property type="match status" value="1"/>
</dbReference>
<dbReference type="InterPro" id="IPR011079">
    <property type="entry name" value="Ala_racemase_C"/>
</dbReference>
<comment type="similarity">
    <text evidence="5">Belongs to the alanine racemase family.</text>
</comment>
<dbReference type="InterPro" id="IPR029066">
    <property type="entry name" value="PLP-binding_barrel"/>
</dbReference>
<dbReference type="Pfam" id="PF00842">
    <property type="entry name" value="Ala_racemase_C"/>
    <property type="match status" value="1"/>
</dbReference>
<dbReference type="UniPathway" id="UPA00042">
    <property type="reaction ID" value="UER00497"/>
</dbReference>
<feature type="active site" description="Proton acceptor; specific for L-alanine" evidence="5">
    <location>
        <position position="258"/>
    </location>
</feature>
<evidence type="ECO:0000313" key="10">
    <source>
        <dbReference type="Proteomes" id="UP000095401"/>
    </source>
</evidence>
<feature type="active site" description="Proton acceptor; specific for D-alanine" evidence="5">
    <location>
        <position position="35"/>
    </location>
</feature>
<evidence type="ECO:0000313" key="9">
    <source>
        <dbReference type="EMBL" id="AOU99532.1"/>
    </source>
</evidence>
<dbReference type="GO" id="GO:0030632">
    <property type="term" value="P:D-alanine biosynthetic process"/>
    <property type="evidence" value="ECO:0007669"/>
    <property type="project" value="UniProtKB-UniRule"/>
</dbReference>
<evidence type="ECO:0000256" key="7">
    <source>
        <dbReference type="PIRSR" id="PIRSR600821-52"/>
    </source>
</evidence>
<feature type="binding site" evidence="5 7">
    <location>
        <position position="133"/>
    </location>
    <ligand>
        <name>substrate</name>
    </ligand>
</feature>
<dbReference type="Pfam" id="PF01168">
    <property type="entry name" value="Ala_racemase_N"/>
    <property type="match status" value="1"/>
</dbReference>
<evidence type="ECO:0000259" key="8">
    <source>
        <dbReference type="SMART" id="SM01005"/>
    </source>
</evidence>
<evidence type="ECO:0000256" key="2">
    <source>
        <dbReference type="ARBA" id="ARBA00001933"/>
    </source>
</evidence>